<dbReference type="KEGG" id="nth:Nther_1946"/>
<dbReference type="NCBIfam" id="NF005300">
    <property type="entry name" value="PRK06828.1"/>
    <property type="match status" value="1"/>
</dbReference>
<dbReference type="Gene3D" id="3.90.1300.10">
    <property type="entry name" value="Amidase signature (AS) domain"/>
    <property type="match status" value="1"/>
</dbReference>
<name>B2A6I4_NATTJ</name>
<dbReference type="PANTHER" id="PTHR42678:SF34">
    <property type="entry name" value="OS04G0183300 PROTEIN"/>
    <property type="match status" value="1"/>
</dbReference>
<organism evidence="2 3">
    <name type="scientific">Natranaerobius thermophilus (strain ATCC BAA-1301 / DSM 18059 / JW/NM-WN-LF)</name>
    <dbReference type="NCBI Taxonomy" id="457570"/>
    <lineage>
        <taxon>Bacteria</taxon>
        <taxon>Bacillati</taxon>
        <taxon>Bacillota</taxon>
        <taxon>Clostridia</taxon>
        <taxon>Natranaerobiales</taxon>
        <taxon>Natranaerobiaceae</taxon>
        <taxon>Natranaerobius</taxon>
    </lineage>
</organism>
<sequence length="488" mass="53670">MYSHFLNKWQQDYLLETTVDELQDYMEKGEITSRDLVLMYQNRIACLDQDGPKINSIIEMNPEALQIAQALDRERKYKGPRSKLHGIPVLLKDNIDTEDKMRTSAGSIALEEHVAREDAFIVKKLRQAGAVILGKANLTEWANFMADNMPNGYSSRGGQVLNPYGPGELDCGGSSSGSAAALAANFTVLAIGTETSGSILSPASDNSVVGIKPTVGLWSRSGIIPISHSQDTAGPMARTVEDAAILLEILSGPDAKDPVTLTKKDDIDGRYTNYLNAHGLKGTRLGVSQEFLNLLEDSELDVIEKAIKNLENLGAHIVSGITYPPKIDWDLNVLLHEFKVGINTYLRNTGDRVPVKSLTELINFNYRNKEIALKYGQERLLKSNKTKGTLTEPEYLKSREHDLFYSKDKGIDAVMEEYNLDALIFPANLGANIPARAGYPSITVPAGYNSTGKPIGLTFTAKAYEEGKLIKIAYSYEQAVSNRVPPQK</sequence>
<dbReference type="AlphaFoldDB" id="B2A6I4"/>
<dbReference type="RefSeq" id="WP_012448376.1">
    <property type="nucleotide sequence ID" value="NC_010718.1"/>
</dbReference>
<dbReference type="eggNOG" id="COG0154">
    <property type="taxonomic scope" value="Bacteria"/>
</dbReference>
<proteinExistence type="predicted"/>
<evidence type="ECO:0000313" key="2">
    <source>
        <dbReference type="EMBL" id="ACB85517.1"/>
    </source>
</evidence>
<evidence type="ECO:0000259" key="1">
    <source>
        <dbReference type="Pfam" id="PF01425"/>
    </source>
</evidence>
<reference evidence="2 3" key="2">
    <citation type="journal article" date="2011" name="J. Bacteriol.">
        <title>Complete genome sequence of the anaerobic, halophilic alkalithermophile Natranaerobius thermophilus JW/NM-WN-LF.</title>
        <authorList>
            <person name="Zhao B."/>
            <person name="Mesbah N.M."/>
            <person name="Dalin E."/>
            <person name="Goodwin L."/>
            <person name="Nolan M."/>
            <person name="Pitluck S."/>
            <person name="Chertkov O."/>
            <person name="Brettin T.S."/>
            <person name="Han J."/>
            <person name="Larimer F.W."/>
            <person name="Land M.L."/>
            <person name="Hauser L."/>
            <person name="Kyrpides N."/>
            <person name="Wiegel J."/>
        </authorList>
    </citation>
    <scope>NUCLEOTIDE SEQUENCE [LARGE SCALE GENOMIC DNA]</scope>
    <source>
        <strain evidence="3">ATCC BAA-1301 / DSM 18059 / JW/NM-WN-LF</strain>
    </source>
</reference>
<dbReference type="Proteomes" id="UP000001683">
    <property type="component" value="Chromosome"/>
</dbReference>
<evidence type="ECO:0000313" key="3">
    <source>
        <dbReference type="Proteomes" id="UP000001683"/>
    </source>
</evidence>
<dbReference type="OrthoDB" id="9811471at2"/>
<feature type="domain" description="Amidase" evidence="1">
    <location>
        <begin position="36"/>
        <end position="469"/>
    </location>
</feature>
<dbReference type="InParanoid" id="B2A6I4"/>
<keyword evidence="3" id="KW-1185">Reference proteome</keyword>
<gene>
    <name evidence="2" type="ordered locus">Nther_1946</name>
</gene>
<dbReference type="SUPFAM" id="SSF75304">
    <property type="entry name" value="Amidase signature (AS) enzymes"/>
    <property type="match status" value="1"/>
</dbReference>
<dbReference type="Pfam" id="PF01425">
    <property type="entry name" value="Amidase"/>
    <property type="match status" value="1"/>
</dbReference>
<dbReference type="STRING" id="457570.Nther_1946"/>
<dbReference type="InterPro" id="IPR023631">
    <property type="entry name" value="Amidase_dom"/>
</dbReference>
<dbReference type="EMBL" id="CP001034">
    <property type="protein sequence ID" value="ACB85517.1"/>
    <property type="molecule type" value="Genomic_DNA"/>
</dbReference>
<accession>B2A6I4</accession>
<dbReference type="HOGENOM" id="CLU_009600_14_1_9"/>
<protein>
    <submittedName>
        <fullName evidence="2">Amidase</fullName>
    </submittedName>
</protein>
<reference evidence="2 3" key="1">
    <citation type="submission" date="2008-04" db="EMBL/GenBank/DDBJ databases">
        <title>Complete sequence of chromosome of Natranaerobius thermophilus JW/NM-WN-LF.</title>
        <authorList>
            <consortium name="US DOE Joint Genome Institute"/>
            <person name="Copeland A."/>
            <person name="Lucas S."/>
            <person name="Lapidus A."/>
            <person name="Glavina del Rio T."/>
            <person name="Dalin E."/>
            <person name="Tice H."/>
            <person name="Bruce D."/>
            <person name="Goodwin L."/>
            <person name="Pitluck S."/>
            <person name="Chertkov O."/>
            <person name="Brettin T."/>
            <person name="Detter J.C."/>
            <person name="Han C."/>
            <person name="Kuske C.R."/>
            <person name="Schmutz J."/>
            <person name="Larimer F."/>
            <person name="Land M."/>
            <person name="Hauser L."/>
            <person name="Kyrpides N."/>
            <person name="Lykidis A."/>
            <person name="Mesbah N.M."/>
            <person name="Wiegel J."/>
        </authorList>
    </citation>
    <scope>NUCLEOTIDE SEQUENCE [LARGE SCALE GENOMIC DNA]</scope>
    <source>
        <strain evidence="3">ATCC BAA-1301 / DSM 18059 / JW/NM-WN-LF</strain>
    </source>
</reference>
<dbReference type="InterPro" id="IPR036928">
    <property type="entry name" value="AS_sf"/>
</dbReference>
<dbReference type="PANTHER" id="PTHR42678">
    <property type="entry name" value="AMIDASE"/>
    <property type="match status" value="1"/>
</dbReference>